<name>A0A6J5KG32_9CAUD</name>
<protein>
    <submittedName>
        <fullName evidence="2">Virulence-associated E</fullName>
    </submittedName>
</protein>
<feature type="domain" description="Virulence-associated protein E-like" evidence="1">
    <location>
        <begin position="504"/>
        <end position="721"/>
    </location>
</feature>
<reference evidence="2" key="1">
    <citation type="submission" date="2020-04" db="EMBL/GenBank/DDBJ databases">
        <authorList>
            <person name="Chiriac C."/>
            <person name="Salcher M."/>
            <person name="Ghai R."/>
            <person name="Kavagutti S V."/>
        </authorList>
    </citation>
    <scope>NUCLEOTIDE SEQUENCE</scope>
</reference>
<organism evidence="2">
    <name type="scientific">uncultured Caudovirales phage</name>
    <dbReference type="NCBI Taxonomy" id="2100421"/>
    <lineage>
        <taxon>Viruses</taxon>
        <taxon>Duplodnaviria</taxon>
        <taxon>Heunggongvirae</taxon>
        <taxon>Uroviricota</taxon>
        <taxon>Caudoviricetes</taxon>
        <taxon>Peduoviridae</taxon>
        <taxon>Maltschvirus</taxon>
        <taxon>Maltschvirus maltsch</taxon>
    </lineage>
</organism>
<evidence type="ECO:0000313" key="2">
    <source>
        <dbReference type="EMBL" id="CAB4120894.1"/>
    </source>
</evidence>
<sequence>MEFDAYKGLKPAMVIKSVLDIIHAPGEVFEIRIPKTKAGTISGYFDDTTKAAAIIARENGKHQAIYATINPIKKELLARNENKLEHGSQTTTTDAEIERRRWFLLDFDPVRAVGISSTNEEMEYAERMANDTVDWLTSLGWPVPIIAYSGNGMHAMYQVDEPNDDTTRIDFEFATKMIASIFSTDKVNVDSGVYNASRIWKVYGTLSAKGSNTESRPHRVALIKSIPSETVLVTREQIENVARPLRDAKSEEFKDMTGEYIADMVKWLSDRGLTVTSGPRPMFGNEGRKWTISRCPFNHDHTDPMVGLVNNRPVFRCLHNSCSAFKWKEFREKVDPTYKDPDTVFTRLKEWCDGEESELNSELAQSACATQKALAGILKKIKKEVQRERFLLLEDHIKAEKRRYIRDVLGDNNEKGNLVGLINRTRTYQQEGIVPMYWMADFDFRIRVGPVGDIDCPMYSEEDEISLMIRFHSVGDSWVKQTHAGQIIKHLAGEYKVNPLKVYLKNKRWDGTKRLDSWLADFMGTKDTEYTRAVGRKWLISAVARAMDPGCQADHMLIFEGAQGIGKSQVLRALGGQFYVEYSAGITSGPNGHKDMVAVIIGKMIIEMSELATLRRADMESLKATLTTTTDEARLSYERYARPYPRTCVFAGTTNDTGKAYIADQSGARRFWPVYCGEIKPVNAAALRVCVDQLWAEAVEAYDSGEDWYSVPAELVSEEQSARQILLEDSDPWYSRIRNALTEPDNFVEVFYAVPEFISGQETGGFCLRVGQMHHVLGSLLGIDASRQSPNDVIRLQGVLRAIGFKKTRPSQKWFGNSYTYQLTRDAMPHMWGSIDAARKSCRFPSPFIKQTEEKQ</sequence>
<dbReference type="PANTHER" id="PTHR34985">
    <property type="entry name" value="SLR0554 PROTEIN"/>
    <property type="match status" value="1"/>
</dbReference>
<dbReference type="PANTHER" id="PTHR34985:SF1">
    <property type="entry name" value="SLR0554 PROTEIN"/>
    <property type="match status" value="1"/>
</dbReference>
<dbReference type="EMBL" id="LR796138">
    <property type="protein sequence ID" value="CAB4120894.1"/>
    <property type="molecule type" value="Genomic_DNA"/>
</dbReference>
<dbReference type="InterPro" id="IPR007936">
    <property type="entry name" value="VapE-like_dom"/>
</dbReference>
<evidence type="ECO:0000259" key="1">
    <source>
        <dbReference type="Pfam" id="PF05272"/>
    </source>
</evidence>
<accession>A0A6J5KG32</accession>
<dbReference type="Pfam" id="PF05272">
    <property type="entry name" value="VapE-like_dom"/>
    <property type="match status" value="1"/>
</dbReference>
<gene>
    <name evidence="2" type="ORF">UFOVP2_51</name>
</gene>
<proteinExistence type="predicted"/>